<evidence type="ECO:0000313" key="3">
    <source>
        <dbReference type="Proteomes" id="UP000708208"/>
    </source>
</evidence>
<reference evidence="2" key="1">
    <citation type="submission" date="2021-06" db="EMBL/GenBank/DDBJ databases">
        <authorList>
            <person name="Hodson N. C."/>
            <person name="Mongue J. A."/>
            <person name="Jaron S. K."/>
        </authorList>
    </citation>
    <scope>NUCLEOTIDE SEQUENCE</scope>
</reference>
<sequence length="115" mass="12699">MLRKLIVIVLLMQVFKGTEQMKDADAAKCKGHDINIDDDDMVVILDCAADLQITSKADLTPEKMPCFGKCIIEKKGFIDAEGKPNKAKIVENVDAKLPDALKAEVMKYLTACLDE</sequence>
<feature type="non-terminal residue" evidence="2">
    <location>
        <position position="115"/>
    </location>
</feature>
<proteinExistence type="predicted"/>
<protein>
    <submittedName>
        <fullName evidence="2">Uncharacterized protein</fullName>
    </submittedName>
</protein>
<keyword evidence="3" id="KW-1185">Reference proteome</keyword>
<dbReference type="GO" id="GO:0005549">
    <property type="term" value="F:odorant binding"/>
    <property type="evidence" value="ECO:0007669"/>
    <property type="project" value="InterPro"/>
</dbReference>
<comment type="caution">
    <text evidence="2">The sequence shown here is derived from an EMBL/GenBank/DDBJ whole genome shotgun (WGS) entry which is preliminary data.</text>
</comment>
<name>A0A8J2J4D7_9HEXA</name>
<accession>A0A8J2J4D7</accession>
<feature type="signal peptide" evidence="1">
    <location>
        <begin position="1"/>
        <end position="20"/>
    </location>
</feature>
<organism evidence="2 3">
    <name type="scientific">Allacma fusca</name>
    <dbReference type="NCBI Taxonomy" id="39272"/>
    <lineage>
        <taxon>Eukaryota</taxon>
        <taxon>Metazoa</taxon>
        <taxon>Ecdysozoa</taxon>
        <taxon>Arthropoda</taxon>
        <taxon>Hexapoda</taxon>
        <taxon>Collembola</taxon>
        <taxon>Symphypleona</taxon>
        <taxon>Sminthuridae</taxon>
        <taxon>Allacma</taxon>
    </lineage>
</organism>
<dbReference type="AlphaFoldDB" id="A0A8J2J4D7"/>
<dbReference type="Proteomes" id="UP000708208">
    <property type="component" value="Unassembled WGS sequence"/>
</dbReference>
<feature type="chain" id="PRO_5035260542" evidence="1">
    <location>
        <begin position="21"/>
        <end position="115"/>
    </location>
</feature>
<evidence type="ECO:0000313" key="2">
    <source>
        <dbReference type="EMBL" id="CAG7630100.1"/>
    </source>
</evidence>
<dbReference type="OrthoDB" id="6779241at2759"/>
<dbReference type="EMBL" id="CAJVCH010000037">
    <property type="protein sequence ID" value="CAG7630100.1"/>
    <property type="molecule type" value="Genomic_DNA"/>
</dbReference>
<gene>
    <name evidence="2" type="ORF">AFUS01_LOCUS77</name>
</gene>
<evidence type="ECO:0000256" key="1">
    <source>
        <dbReference type="SAM" id="SignalP"/>
    </source>
</evidence>
<dbReference type="InterPro" id="IPR006170">
    <property type="entry name" value="PBP/GOBP"/>
</dbReference>
<dbReference type="Pfam" id="PF01395">
    <property type="entry name" value="PBP_GOBP"/>
    <property type="match status" value="1"/>
</dbReference>
<keyword evidence="1" id="KW-0732">Signal</keyword>